<dbReference type="InterPro" id="IPR036976">
    <property type="entry name" value="RimM_N_sf"/>
</dbReference>
<accession>A0A386HRF9</accession>
<dbReference type="SUPFAM" id="SSF50346">
    <property type="entry name" value="PRC-barrel domain"/>
    <property type="match status" value="1"/>
</dbReference>
<comment type="similarity">
    <text evidence="5">Belongs to the RimM family.</text>
</comment>
<reference evidence="8 9" key="1">
    <citation type="submission" date="2018-09" db="EMBL/GenBank/DDBJ databases">
        <title>Arachidicoccus sp. nov., a bacterium isolated from soil.</title>
        <authorList>
            <person name="Weon H.-Y."/>
            <person name="Kwon S.-W."/>
            <person name="Lee S.A."/>
        </authorList>
    </citation>
    <scope>NUCLEOTIDE SEQUENCE [LARGE SCALE GENOMIC DNA]</scope>
    <source>
        <strain evidence="8 9">KIS59-12</strain>
    </source>
</reference>
<sequence length="172" mass="19554">MDYIHIGKVVATHGTNGDIVVQHALSKKLVLKEVEAIFIEEAKGVYIPYFIEKSTAKNTNELLLKCEGINSKESAHRFIKKNIWLRHEDFAKIADAASPIALIGYMVFNEEKPLAKVEEVIEQPHQVLLRVTYQEKEVLIPLHSETLNKIDRKKQEVHVSLPDGLLEIYLSA</sequence>
<comment type="subcellular location">
    <subcellularLocation>
        <location evidence="5">Cytoplasm</location>
    </subcellularLocation>
</comment>
<dbReference type="HAMAP" id="MF_00014">
    <property type="entry name" value="Ribosome_mat_RimM"/>
    <property type="match status" value="1"/>
</dbReference>
<dbReference type="NCBIfam" id="TIGR02273">
    <property type="entry name" value="16S_RimM"/>
    <property type="match status" value="1"/>
</dbReference>
<dbReference type="InterPro" id="IPR011961">
    <property type="entry name" value="RimM"/>
</dbReference>
<keyword evidence="3 5" id="KW-0698">rRNA processing</keyword>
<evidence type="ECO:0000313" key="9">
    <source>
        <dbReference type="Proteomes" id="UP000266118"/>
    </source>
</evidence>
<evidence type="ECO:0000256" key="3">
    <source>
        <dbReference type="ARBA" id="ARBA00022552"/>
    </source>
</evidence>
<evidence type="ECO:0000256" key="2">
    <source>
        <dbReference type="ARBA" id="ARBA00022517"/>
    </source>
</evidence>
<evidence type="ECO:0000259" key="7">
    <source>
        <dbReference type="Pfam" id="PF24986"/>
    </source>
</evidence>
<evidence type="ECO:0000256" key="5">
    <source>
        <dbReference type="HAMAP-Rule" id="MF_00014"/>
    </source>
</evidence>
<dbReference type="InterPro" id="IPR009000">
    <property type="entry name" value="Transl_B-barrel_sf"/>
</dbReference>
<dbReference type="PANTHER" id="PTHR33692">
    <property type="entry name" value="RIBOSOME MATURATION FACTOR RIMM"/>
    <property type="match status" value="1"/>
</dbReference>
<gene>
    <name evidence="5 8" type="primary">rimM</name>
    <name evidence="8" type="ORF">D6B99_13540</name>
</gene>
<evidence type="ECO:0000259" key="6">
    <source>
        <dbReference type="Pfam" id="PF01782"/>
    </source>
</evidence>
<proteinExistence type="inferred from homology"/>
<dbReference type="InterPro" id="IPR002676">
    <property type="entry name" value="RimM_N"/>
</dbReference>
<dbReference type="GO" id="GO:0005840">
    <property type="term" value="C:ribosome"/>
    <property type="evidence" value="ECO:0007669"/>
    <property type="project" value="InterPro"/>
</dbReference>
<dbReference type="Gene3D" id="2.30.30.240">
    <property type="entry name" value="PRC-barrel domain"/>
    <property type="match status" value="1"/>
</dbReference>
<evidence type="ECO:0000313" key="8">
    <source>
        <dbReference type="EMBL" id="AYD48537.1"/>
    </source>
</evidence>
<keyword evidence="4 5" id="KW-0143">Chaperone</keyword>
<dbReference type="Gene3D" id="2.40.30.60">
    <property type="entry name" value="RimM"/>
    <property type="match status" value="1"/>
</dbReference>
<evidence type="ECO:0000256" key="4">
    <source>
        <dbReference type="ARBA" id="ARBA00023186"/>
    </source>
</evidence>
<evidence type="ECO:0000256" key="1">
    <source>
        <dbReference type="ARBA" id="ARBA00022490"/>
    </source>
</evidence>
<dbReference type="KEGG" id="ark:D6B99_13540"/>
<dbReference type="Proteomes" id="UP000266118">
    <property type="component" value="Chromosome"/>
</dbReference>
<dbReference type="Pfam" id="PF01782">
    <property type="entry name" value="RimM"/>
    <property type="match status" value="1"/>
</dbReference>
<keyword evidence="2 5" id="KW-0690">Ribosome biogenesis</keyword>
<dbReference type="RefSeq" id="WP_119989386.1">
    <property type="nucleotide sequence ID" value="NZ_CP032489.1"/>
</dbReference>
<comment type="domain">
    <text evidence="5">The PRC barrel domain binds ribosomal protein uS19.</text>
</comment>
<organism evidence="8 9">
    <name type="scientific">Arachidicoccus soli</name>
    <dbReference type="NCBI Taxonomy" id="2341117"/>
    <lineage>
        <taxon>Bacteria</taxon>
        <taxon>Pseudomonadati</taxon>
        <taxon>Bacteroidota</taxon>
        <taxon>Chitinophagia</taxon>
        <taxon>Chitinophagales</taxon>
        <taxon>Chitinophagaceae</taxon>
        <taxon>Arachidicoccus</taxon>
    </lineage>
</organism>
<dbReference type="PANTHER" id="PTHR33692:SF1">
    <property type="entry name" value="RIBOSOME MATURATION FACTOR RIMM"/>
    <property type="match status" value="1"/>
</dbReference>
<dbReference type="EMBL" id="CP032489">
    <property type="protein sequence ID" value="AYD48537.1"/>
    <property type="molecule type" value="Genomic_DNA"/>
</dbReference>
<dbReference type="Pfam" id="PF24986">
    <property type="entry name" value="PRC_RimM"/>
    <property type="match status" value="1"/>
</dbReference>
<keyword evidence="9" id="KW-1185">Reference proteome</keyword>
<dbReference type="GO" id="GO:0005737">
    <property type="term" value="C:cytoplasm"/>
    <property type="evidence" value="ECO:0007669"/>
    <property type="project" value="UniProtKB-SubCell"/>
</dbReference>
<keyword evidence="1 5" id="KW-0963">Cytoplasm</keyword>
<dbReference type="InterPro" id="IPR011033">
    <property type="entry name" value="PRC_barrel-like_sf"/>
</dbReference>
<dbReference type="GO" id="GO:0043022">
    <property type="term" value="F:ribosome binding"/>
    <property type="evidence" value="ECO:0007669"/>
    <property type="project" value="InterPro"/>
</dbReference>
<dbReference type="OrthoDB" id="9810331at2"/>
<dbReference type="GO" id="GO:0042274">
    <property type="term" value="P:ribosomal small subunit biogenesis"/>
    <property type="evidence" value="ECO:0007669"/>
    <property type="project" value="UniProtKB-UniRule"/>
</dbReference>
<feature type="domain" description="RimM N-terminal" evidence="6">
    <location>
        <begin position="6"/>
        <end position="88"/>
    </location>
</feature>
<dbReference type="GO" id="GO:0006364">
    <property type="term" value="P:rRNA processing"/>
    <property type="evidence" value="ECO:0007669"/>
    <property type="project" value="UniProtKB-UniRule"/>
</dbReference>
<comment type="subunit">
    <text evidence="5">Binds ribosomal protein uS19.</text>
</comment>
<dbReference type="SUPFAM" id="SSF50447">
    <property type="entry name" value="Translation proteins"/>
    <property type="match status" value="1"/>
</dbReference>
<dbReference type="AlphaFoldDB" id="A0A386HRF9"/>
<comment type="function">
    <text evidence="5">An accessory protein needed during the final step in the assembly of 30S ribosomal subunit, possibly for assembly of the head region. Essential for efficient processing of 16S rRNA. May be needed both before and after RbfA during the maturation of 16S rRNA. It has affinity for free ribosomal 30S subunits but not for 70S ribosomes.</text>
</comment>
<feature type="domain" description="Ribosome maturation factor RimM PRC barrel" evidence="7">
    <location>
        <begin position="101"/>
        <end position="165"/>
    </location>
</feature>
<name>A0A386HRF9_9BACT</name>
<dbReference type="InterPro" id="IPR056792">
    <property type="entry name" value="PRC_RimM"/>
</dbReference>
<protein>
    <recommendedName>
        <fullName evidence="5">Ribosome maturation factor RimM</fullName>
    </recommendedName>
</protein>